<dbReference type="AlphaFoldDB" id="A0A367FWB2"/>
<dbReference type="Pfam" id="PF13091">
    <property type="entry name" value="PLDc_2"/>
    <property type="match status" value="2"/>
</dbReference>
<name>A0A367FWB2_9FIRM</name>
<protein>
    <recommendedName>
        <fullName evidence="12">Cardiolipin synthase</fullName>
        <ecNumber evidence="12">2.7.8.-</ecNumber>
    </recommendedName>
</protein>
<organism evidence="15 16">
    <name type="scientific">Blautia obeum</name>
    <dbReference type="NCBI Taxonomy" id="40520"/>
    <lineage>
        <taxon>Bacteria</taxon>
        <taxon>Bacillati</taxon>
        <taxon>Bacillota</taxon>
        <taxon>Clostridia</taxon>
        <taxon>Lachnospirales</taxon>
        <taxon>Lachnospiraceae</taxon>
        <taxon>Blautia</taxon>
    </lineage>
</organism>
<feature type="transmembrane region" description="Helical" evidence="13">
    <location>
        <begin position="50"/>
        <end position="67"/>
    </location>
</feature>
<keyword evidence="2" id="KW-1003">Cell membrane</keyword>
<dbReference type="Pfam" id="PF13396">
    <property type="entry name" value="PLDc_N"/>
    <property type="match status" value="1"/>
</dbReference>
<evidence type="ECO:0000256" key="3">
    <source>
        <dbReference type="ARBA" id="ARBA00022516"/>
    </source>
</evidence>
<dbReference type="EMBL" id="PSQG01000019">
    <property type="protein sequence ID" value="RCH42742.1"/>
    <property type="molecule type" value="Genomic_DNA"/>
</dbReference>
<keyword evidence="10" id="KW-0594">Phospholipid biosynthesis</keyword>
<dbReference type="InterPro" id="IPR025202">
    <property type="entry name" value="PLD-like_dom"/>
</dbReference>
<dbReference type="PANTHER" id="PTHR21248:SF22">
    <property type="entry name" value="PHOSPHOLIPASE D"/>
    <property type="match status" value="1"/>
</dbReference>
<evidence type="ECO:0000256" key="2">
    <source>
        <dbReference type="ARBA" id="ARBA00022475"/>
    </source>
</evidence>
<dbReference type="GO" id="GO:0008808">
    <property type="term" value="F:cardiolipin synthase activity"/>
    <property type="evidence" value="ECO:0007669"/>
    <property type="project" value="UniProtKB-UniRule"/>
</dbReference>
<evidence type="ECO:0000259" key="14">
    <source>
        <dbReference type="PROSITE" id="PS50035"/>
    </source>
</evidence>
<sequence length="524" mass="61342">MNLFIKLIIKPLRSLLKLLFNRIFYVALALVVQLAWLLIALFRLMEYSRWVTIGMQAIGFLVVLWIVNKKINPSYKLAWTMLILIFPVFGVSLYLLFGKSRIGAVMEQHYQNLIDETAEYLEGSELTRKRLNEDDRSMRIQSDYIWQYSRYPVHENTTAEYFQVGDDMFPVLVHELEQAKHFIFIEYFIINDGVMWQTILNILEKKAKEGVDVRLIYDGFGCLTTLPYKYDQEMRRRGIKCEVFNRFRPILNIIQNNRDHRKICVIDGWTGFTGGINLADEYINQRKRFGHWKDTAVMLKGEGVWNMTAMFLYMWGIVTRTDTSLDFGNYVPHRWHPNEFPGSGYVQPFCDSPLDDEIVGENVYLNIINRAKNYVYICTPYLIIDNEMMTALCLAAKSGVDVRIMTPGIPDKKMVFLLTQSYYKQLLEAGVKIYEYQPGFLHAKSFVCDDKVGVVGTINLDYRSLYLHFEDGVWMYKNDVILDIRDDFTETLEYCDPIDLAFCQKRNIVVRAIQNVLRVFAPLL</sequence>
<dbReference type="Proteomes" id="UP000253208">
    <property type="component" value="Unassembled WGS sequence"/>
</dbReference>
<dbReference type="CDD" id="cd09154">
    <property type="entry name" value="PLDc_SMU_988_like_1"/>
    <property type="match status" value="1"/>
</dbReference>
<dbReference type="Gene3D" id="3.30.870.10">
    <property type="entry name" value="Endonuclease Chain A"/>
    <property type="match status" value="2"/>
</dbReference>
<dbReference type="PROSITE" id="PS50035">
    <property type="entry name" value="PLD"/>
    <property type="match status" value="2"/>
</dbReference>
<keyword evidence="5 13" id="KW-0812">Transmembrane</keyword>
<keyword evidence="11" id="KW-1208">Phospholipid metabolism</keyword>
<evidence type="ECO:0000313" key="16">
    <source>
        <dbReference type="Proteomes" id="UP000253208"/>
    </source>
</evidence>
<evidence type="ECO:0000256" key="1">
    <source>
        <dbReference type="ARBA" id="ARBA00004651"/>
    </source>
</evidence>
<keyword evidence="9 13" id="KW-0472">Membrane</keyword>
<dbReference type="CDD" id="cd09160">
    <property type="entry name" value="PLDc_SMU_988_like_2"/>
    <property type="match status" value="1"/>
</dbReference>
<keyword evidence="6" id="KW-0677">Repeat</keyword>
<evidence type="ECO:0000256" key="6">
    <source>
        <dbReference type="ARBA" id="ARBA00022737"/>
    </source>
</evidence>
<keyword evidence="3" id="KW-0444">Lipid biosynthesis</keyword>
<dbReference type="InterPro" id="IPR001736">
    <property type="entry name" value="PLipase_D/transphosphatidylase"/>
</dbReference>
<evidence type="ECO:0000256" key="4">
    <source>
        <dbReference type="ARBA" id="ARBA00022679"/>
    </source>
</evidence>
<accession>A0A367FWB2</accession>
<feature type="domain" description="PLD phosphodiesterase" evidence="14">
    <location>
        <begin position="437"/>
        <end position="464"/>
    </location>
</feature>
<dbReference type="EC" id="2.7.8.-" evidence="12"/>
<comment type="caution">
    <text evidence="15">The sequence shown here is derived from an EMBL/GenBank/DDBJ whole genome shotgun (WGS) entry which is preliminary data.</text>
</comment>
<dbReference type="RefSeq" id="WP_114002519.1">
    <property type="nucleotide sequence ID" value="NZ_PSQG01000019.1"/>
</dbReference>
<dbReference type="NCBIfam" id="TIGR04265">
    <property type="entry name" value="bac_cardiolipin"/>
    <property type="match status" value="1"/>
</dbReference>
<dbReference type="InterPro" id="IPR027379">
    <property type="entry name" value="CLS_N"/>
</dbReference>
<evidence type="ECO:0000256" key="7">
    <source>
        <dbReference type="ARBA" id="ARBA00022989"/>
    </source>
</evidence>
<reference evidence="15 16" key="1">
    <citation type="submission" date="2018-02" db="EMBL/GenBank/DDBJ databases">
        <title>Complete genome sequencing of Faecalibacterium prausnitzii strains isolated from the human gut.</title>
        <authorList>
            <person name="Fitzgerald B.C."/>
            <person name="Shkoporov A.N."/>
            <person name="Ross P.R."/>
            <person name="Hill C."/>
        </authorList>
    </citation>
    <scope>NUCLEOTIDE SEQUENCE [LARGE SCALE GENOMIC DNA]</scope>
    <source>
        <strain evidence="15 16">APC942/31-1</strain>
    </source>
</reference>
<evidence type="ECO:0000256" key="5">
    <source>
        <dbReference type="ARBA" id="ARBA00022692"/>
    </source>
</evidence>
<evidence type="ECO:0000256" key="9">
    <source>
        <dbReference type="ARBA" id="ARBA00023136"/>
    </source>
</evidence>
<feature type="domain" description="PLD phosphodiesterase" evidence="14">
    <location>
        <begin position="255"/>
        <end position="282"/>
    </location>
</feature>
<gene>
    <name evidence="15" type="primary">cls</name>
    <name evidence="15" type="ORF">C4886_13135</name>
</gene>
<evidence type="ECO:0000256" key="10">
    <source>
        <dbReference type="ARBA" id="ARBA00023209"/>
    </source>
</evidence>
<dbReference type="SUPFAM" id="SSF56024">
    <property type="entry name" value="Phospholipase D/nuclease"/>
    <property type="match status" value="2"/>
</dbReference>
<evidence type="ECO:0000256" key="8">
    <source>
        <dbReference type="ARBA" id="ARBA00023098"/>
    </source>
</evidence>
<evidence type="ECO:0000256" key="11">
    <source>
        <dbReference type="ARBA" id="ARBA00023264"/>
    </source>
</evidence>
<evidence type="ECO:0000313" key="15">
    <source>
        <dbReference type="EMBL" id="RCH42742.1"/>
    </source>
</evidence>
<dbReference type="InterPro" id="IPR022924">
    <property type="entry name" value="Cardiolipin_synthase"/>
</dbReference>
<keyword evidence="8" id="KW-0443">Lipid metabolism</keyword>
<dbReference type="GO" id="GO:0005886">
    <property type="term" value="C:plasma membrane"/>
    <property type="evidence" value="ECO:0007669"/>
    <property type="project" value="UniProtKB-SubCell"/>
</dbReference>
<dbReference type="PANTHER" id="PTHR21248">
    <property type="entry name" value="CARDIOLIPIN SYNTHASE"/>
    <property type="match status" value="1"/>
</dbReference>
<dbReference type="SMART" id="SM00155">
    <property type="entry name" value="PLDc"/>
    <property type="match status" value="2"/>
</dbReference>
<proteinExistence type="predicted"/>
<keyword evidence="4" id="KW-0808">Transferase</keyword>
<comment type="subcellular location">
    <subcellularLocation>
        <location evidence="1">Cell membrane</location>
        <topology evidence="1">Multi-pass membrane protein</topology>
    </subcellularLocation>
</comment>
<feature type="transmembrane region" description="Helical" evidence="13">
    <location>
        <begin position="79"/>
        <end position="97"/>
    </location>
</feature>
<keyword evidence="7 13" id="KW-1133">Transmembrane helix</keyword>
<feature type="transmembrane region" description="Helical" evidence="13">
    <location>
        <begin position="23"/>
        <end position="44"/>
    </location>
</feature>
<dbReference type="GO" id="GO:0032049">
    <property type="term" value="P:cardiolipin biosynthetic process"/>
    <property type="evidence" value="ECO:0007669"/>
    <property type="project" value="UniProtKB-UniRule"/>
</dbReference>
<evidence type="ECO:0000256" key="12">
    <source>
        <dbReference type="NCBIfam" id="TIGR04265"/>
    </source>
</evidence>
<evidence type="ECO:0000256" key="13">
    <source>
        <dbReference type="SAM" id="Phobius"/>
    </source>
</evidence>